<feature type="transmembrane region" description="Helical" evidence="1">
    <location>
        <begin position="250"/>
        <end position="271"/>
    </location>
</feature>
<dbReference type="InterPro" id="IPR006477">
    <property type="entry name" value="Yir_bir_cir"/>
</dbReference>
<evidence type="ECO:0000313" key="3">
    <source>
        <dbReference type="Proteomes" id="UP000195489"/>
    </source>
</evidence>
<name>A0A1D3L8W3_PLACU</name>
<protein>
    <submittedName>
        <fullName evidence="2">CIR protein</fullName>
    </submittedName>
</protein>
<sequence>MNNLCEFINTIDVLLDVKWDGSKISFKYNSSLDNYCSMMGDEKQEDCNNYEEMISSAFLTLLHHFKSVNAGDENLEDDKLAQYALLWLCYEINKNKNNEISNLNDFHNKYIKNIEKYIMKIPNLGAYNSYKGIIDKQQNSMPIGVKEMSKLYEALKILCDMYTECDKKKQNYINCLQDANDFAKHFEELNQDSSITGNNSYREILSSLLTNYNNFKSDCNKKCSKCSDIPTLTNIKAPQSFEHASSSSSIASTLIPVLLAFTIPFFLGVAYKYSLFGFDKRLQRQYIREKVKKIKKKMTNYV</sequence>
<dbReference type="EMBL" id="FMIM01000274">
    <property type="protein sequence ID" value="SCL88514.1"/>
    <property type="molecule type" value="Genomic_DNA"/>
</dbReference>
<organism evidence="2 3">
    <name type="scientific">Plasmodium chabaudi chabaudi</name>
    <dbReference type="NCBI Taxonomy" id="31271"/>
    <lineage>
        <taxon>Eukaryota</taxon>
        <taxon>Sar</taxon>
        <taxon>Alveolata</taxon>
        <taxon>Apicomplexa</taxon>
        <taxon>Aconoidasida</taxon>
        <taxon>Haemosporida</taxon>
        <taxon>Plasmodiidae</taxon>
        <taxon>Plasmodium</taxon>
        <taxon>Plasmodium (Vinckeia)</taxon>
    </lineage>
</organism>
<reference evidence="2 3" key="1">
    <citation type="submission" date="2016-08" db="EMBL/GenBank/DDBJ databases">
        <authorList>
            <consortium name="Pathogen Informatics"/>
        </authorList>
    </citation>
    <scope>NUCLEOTIDE SEQUENCE [LARGE SCALE GENOMIC DNA]</scope>
    <source>
        <strain evidence="2 3">CB</strain>
    </source>
</reference>
<gene>
    <name evidence="2" type="ORF">PCHCB_000519400</name>
</gene>
<dbReference type="NCBIfam" id="TIGR01590">
    <property type="entry name" value="yir-bir-cir_Pla"/>
    <property type="match status" value="1"/>
</dbReference>
<keyword evidence="1" id="KW-1133">Transmembrane helix</keyword>
<keyword evidence="1" id="KW-0812">Transmembrane</keyword>
<evidence type="ECO:0000256" key="1">
    <source>
        <dbReference type="SAM" id="Phobius"/>
    </source>
</evidence>
<keyword evidence="1" id="KW-0472">Membrane</keyword>
<dbReference type="Pfam" id="PF06022">
    <property type="entry name" value="Cir_Bir_Yir"/>
    <property type="match status" value="1"/>
</dbReference>
<dbReference type="AlphaFoldDB" id="A0A1D3L8W3"/>
<accession>A0A1D3L8W3</accession>
<proteinExistence type="predicted"/>
<evidence type="ECO:0000313" key="2">
    <source>
        <dbReference type="EMBL" id="SCL88514.1"/>
    </source>
</evidence>
<dbReference type="Proteomes" id="UP000195489">
    <property type="component" value="Unassembled WGS sequence"/>
</dbReference>